<gene>
    <name evidence="1" type="ORF">K0B96_11770</name>
</gene>
<dbReference type="GO" id="GO:0005506">
    <property type="term" value="F:iron ion binding"/>
    <property type="evidence" value="ECO:0007669"/>
    <property type="project" value="UniProtKB-ARBA"/>
</dbReference>
<keyword evidence="1" id="KW-0560">Oxidoreductase</keyword>
<dbReference type="EMBL" id="CP080507">
    <property type="protein sequence ID" value="QYM77988.1"/>
    <property type="molecule type" value="Genomic_DNA"/>
</dbReference>
<dbReference type="GO" id="GO:0016706">
    <property type="term" value="F:2-oxoglutarate-dependent dioxygenase activity"/>
    <property type="evidence" value="ECO:0007669"/>
    <property type="project" value="UniProtKB-ARBA"/>
</dbReference>
<reference evidence="1" key="1">
    <citation type="submission" date="2021-08" db="EMBL/GenBank/DDBJ databases">
        <title>Genome of a novel bacterium of the phylum Verrucomicrobia, Oleiharenicola sp. KSB-15.</title>
        <authorList>
            <person name="Chung J.-H."/>
            <person name="Ahn J.-H."/>
            <person name="Yoon Y."/>
            <person name="Kim D.-Y."/>
            <person name="An S.-H."/>
            <person name="Park I."/>
            <person name="Yeon J."/>
        </authorList>
    </citation>
    <scope>NUCLEOTIDE SEQUENCE</scope>
    <source>
        <strain evidence="1">KSB-15</strain>
    </source>
</reference>
<dbReference type="Pfam" id="PF05721">
    <property type="entry name" value="PhyH"/>
    <property type="match status" value="1"/>
</dbReference>
<dbReference type="PANTHER" id="PTHR20883:SF46">
    <property type="entry name" value="PHYTANOYL-COA HYDROXYLASE"/>
    <property type="match status" value="1"/>
</dbReference>
<organism evidence="1 2">
    <name type="scientific">Horticoccus luteus</name>
    <dbReference type="NCBI Taxonomy" id="2862869"/>
    <lineage>
        <taxon>Bacteria</taxon>
        <taxon>Pseudomonadati</taxon>
        <taxon>Verrucomicrobiota</taxon>
        <taxon>Opitutia</taxon>
        <taxon>Opitutales</taxon>
        <taxon>Opitutaceae</taxon>
        <taxon>Horticoccus</taxon>
    </lineage>
</organism>
<dbReference type="AlphaFoldDB" id="A0A8F9TUF6"/>
<dbReference type="Gene3D" id="2.60.120.620">
    <property type="entry name" value="q2cbj1_9rhob like domain"/>
    <property type="match status" value="1"/>
</dbReference>
<keyword evidence="1" id="KW-0223">Dioxygenase</keyword>
<proteinExistence type="predicted"/>
<name>A0A8F9TUF6_9BACT</name>
<sequence length="276" mass="30024">MTLSPDQVAAFRQHGYLAVPAFFDPRETAALQADIARLQRNGFLRNVATAGDGQTASTTKANLQLCPANFYSTLIRAVPFAPKVTAAVTRLLGGPDITLHLDQIFLKPGRTGMGTAWHQDNAYFRIPSPLRGTAMWIAIHDATIANGALSIIPDAWENPLPHERDGNSNHHIRCFPDESRAQAIELAAGSVIFFCYGTPHCTGDNTTDRERAGLAFHFLCDDQTDESFYTTGRIGNPRPRLTGARASGGFEEYGATIAGTWEREVAQTLAGPTERP</sequence>
<dbReference type="RefSeq" id="WP_220161092.1">
    <property type="nucleotide sequence ID" value="NZ_CP080507.1"/>
</dbReference>
<dbReference type="KEGG" id="ole:K0B96_11770"/>
<accession>A0A8F9TUF6</accession>
<evidence type="ECO:0000313" key="2">
    <source>
        <dbReference type="Proteomes" id="UP000825051"/>
    </source>
</evidence>
<protein>
    <submittedName>
        <fullName evidence="1">Phytanoyl-CoA dioxygenase family protein</fullName>
    </submittedName>
</protein>
<keyword evidence="2" id="KW-1185">Reference proteome</keyword>
<dbReference type="SUPFAM" id="SSF51197">
    <property type="entry name" value="Clavaminate synthase-like"/>
    <property type="match status" value="1"/>
</dbReference>
<dbReference type="InterPro" id="IPR008775">
    <property type="entry name" value="Phytyl_CoA_dOase-like"/>
</dbReference>
<evidence type="ECO:0000313" key="1">
    <source>
        <dbReference type="EMBL" id="QYM77988.1"/>
    </source>
</evidence>
<dbReference type="Proteomes" id="UP000825051">
    <property type="component" value="Chromosome"/>
</dbReference>
<dbReference type="PANTHER" id="PTHR20883">
    <property type="entry name" value="PHYTANOYL-COA DIOXYGENASE DOMAIN CONTAINING 1"/>
    <property type="match status" value="1"/>
</dbReference>